<accession>A0A369WMN4</accession>
<dbReference type="PROSITE" id="PS50893">
    <property type="entry name" value="ABC_TRANSPORTER_2"/>
    <property type="match status" value="1"/>
</dbReference>
<reference evidence="5 6" key="1">
    <citation type="submission" date="2018-07" db="EMBL/GenBank/DDBJ databases">
        <title>Motiliproteus coralliicola sp. nov., a bacterium isolated from Coral.</title>
        <authorList>
            <person name="Wang G."/>
        </authorList>
    </citation>
    <scope>NUCLEOTIDE SEQUENCE [LARGE SCALE GENOMIC DNA]</scope>
    <source>
        <strain evidence="5 6">C34</strain>
    </source>
</reference>
<dbReference type="Gene3D" id="3.40.50.300">
    <property type="entry name" value="P-loop containing nucleotide triphosphate hydrolases"/>
    <property type="match status" value="1"/>
</dbReference>
<evidence type="ECO:0000256" key="3">
    <source>
        <dbReference type="ARBA" id="ARBA00022840"/>
    </source>
</evidence>
<dbReference type="EMBL" id="QQOH01000002">
    <property type="protein sequence ID" value="RDE22473.1"/>
    <property type="molecule type" value="Genomic_DNA"/>
</dbReference>
<evidence type="ECO:0000313" key="5">
    <source>
        <dbReference type="EMBL" id="RDE22473.1"/>
    </source>
</evidence>
<dbReference type="OrthoDB" id="9802264at2"/>
<gene>
    <name evidence="5" type="ORF">DV711_07655</name>
</gene>
<dbReference type="InterPro" id="IPR003593">
    <property type="entry name" value="AAA+_ATPase"/>
</dbReference>
<keyword evidence="3 5" id="KW-0067">ATP-binding</keyword>
<dbReference type="InterPro" id="IPR027417">
    <property type="entry name" value="P-loop_NTPase"/>
</dbReference>
<dbReference type="GO" id="GO:0016887">
    <property type="term" value="F:ATP hydrolysis activity"/>
    <property type="evidence" value="ECO:0007669"/>
    <property type="project" value="InterPro"/>
</dbReference>
<evidence type="ECO:0000256" key="2">
    <source>
        <dbReference type="ARBA" id="ARBA00022741"/>
    </source>
</evidence>
<dbReference type="InterPro" id="IPR003439">
    <property type="entry name" value="ABC_transporter-like_ATP-bd"/>
</dbReference>
<protein>
    <submittedName>
        <fullName evidence="5">ATP-binding cassette domain-containing protein</fullName>
    </submittedName>
</protein>
<dbReference type="PANTHER" id="PTHR42798:SF7">
    <property type="entry name" value="ALPHA-D-RIBOSE 1-METHYLPHOSPHONATE 5-TRIPHOSPHATE SYNTHASE SUBUNIT PHNL"/>
    <property type="match status" value="1"/>
</dbReference>
<dbReference type="PANTHER" id="PTHR42798">
    <property type="entry name" value="LIPOPROTEIN-RELEASING SYSTEM ATP-BINDING PROTEIN LOLD"/>
    <property type="match status" value="1"/>
</dbReference>
<name>A0A369WMN4_9GAMM</name>
<dbReference type="AlphaFoldDB" id="A0A369WMN4"/>
<dbReference type="Proteomes" id="UP000253769">
    <property type="component" value="Unassembled WGS sequence"/>
</dbReference>
<dbReference type="SMART" id="SM00382">
    <property type="entry name" value="AAA"/>
    <property type="match status" value="1"/>
</dbReference>
<evidence type="ECO:0000313" key="6">
    <source>
        <dbReference type="Proteomes" id="UP000253769"/>
    </source>
</evidence>
<sequence>MDAALSHTVELSGLRYGWQPDNPLLEIEQLQVARGERLFIYGPSGSGKSTLLSLLGGLISPQQGRIQILGQAMTELGASARDRFRADHLGFVFQQFNLIPYLDPLDNITLALSFSRLRRQQLGDESPRQAAQRLLSALELDPDQVAGQPARQLSIGQQQRVAVARALIGKPELIIADEPTSSLDADSQARFLSLLFEQCQSQNSTLVFVSHDLRLADRFDRTLSLTDINRAADSQSSKAIAC</sequence>
<evidence type="ECO:0000256" key="1">
    <source>
        <dbReference type="ARBA" id="ARBA00005417"/>
    </source>
</evidence>
<feature type="domain" description="ABC transporter" evidence="4">
    <location>
        <begin position="9"/>
        <end position="240"/>
    </location>
</feature>
<dbReference type="SUPFAM" id="SSF52540">
    <property type="entry name" value="P-loop containing nucleoside triphosphate hydrolases"/>
    <property type="match status" value="1"/>
</dbReference>
<comment type="similarity">
    <text evidence="1">Belongs to the ABC transporter superfamily.</text>
</comment>
<organism evidence="5 6">
    <name type="scientific">Motiliproteus coralliicola</name>
    <dbReference type="NCBI Taxonomy" id="2283196"/>
    <lineage>
        <taxon>Bacteria</taxon>
        <taxon>Pseudomonadati</taxon>
        <taxon>Pseudomonadota</taxon>
        <taxon>Gammaproteobacteria</taxon>
        <taxon>Oceanospirillales</taxon>
        <taxon>Oceanospirillaceae</taxon>
        <taxon>Motiliproteus</taxon>
    </lineage>
</organism>
<proteinExistence type="inferred from homology"/>
<dbReference type="GO" id="GO:0005524">
    <property type="term" value="F:ATP binding"/>
    <property type="evidence" value="ECO:0007669"/>
    <property type="project" value="UniProtKB-KW"/>
</dbReference>
<keyword evidence="2" id="KW-0547">Nucleotide-binding</keyword>
<comment type="caution">
    <text evidence="5">The sequence shown here is derived from an EMBL/GenBank/DDBJ whole genome shotgun (WGS) entry which is preliminary data.</text>
</comment>
<evidence type="ECO:0000259" key="4">
    <source>
        <dbReference type="PROSITE" id="PS50893"/>
    </source>
</evidence>
<dbReference type="Pfam" id="PF00005">
    <property type="entry name" value="ABC_tran"/>
    <property type="match status" value="1"/>
</dbReference>
<keyword evidence="6" id="KW-1185">Reference proteome</keyword>